<sequence>MNYFNRVSAALLFLVFLMMPLTGCSADEPSNKEIEQSLMEGLQKDFPHSKYGWADLYSFKKTEGHKAGQEGFYTLFYSFEFAFSRDVGKFINGSMGFTSDLNHCRRYSNDCKIILKGAMIHAKGETTFRKTGEGWIPYRKTWTNFTPTP</sequence>
<feature type="signal peptide" evidence="1">
    <location>
        <begin position="1"/>
        <end position="26"/>
    </location>
</feature>
<evidence type="ECO:0000313" key="3">
    <source>
        <dbReference type="Proteomes" id="UP000176511"/>
    </source>
</evidence>
<dbReference type="EMBL" id="MFLE01000017">
    <property type="protein sequence ID" value="OGG61547.1"/>
    <property type="molecule type" value="Genomic_DNA"/>
</dbReference>
<evidence type="ECO:0008006" key="4">
    <source>
        <dbReference type="Google" id="ProtNLM"/>
    </source>
</evidence>
<dbReference type="AlphaFoldDB" id="A0A1F6DJQ4"/>
<accession>A0A1F6DJQ4</accession>
<keyword evidence="1" id="KW-0732">Signal</keyword>
<evidence type="ECO:0000256" key="1">
    <source>
        <dbReference type="SAM" id="SignalP"/>
    </source>
</evidence>
<gene>
    <name evidence="2" type="ORF">A3C87_02785</name>
</gene>
<comment type="caution">
    <text evidence="2">The sequence shown here is derived from an EMBL/GenBank/DDBJ whole genome shotgun (WGS) entry which is preliminary data.</text>
</comment>
<proteinExistence type="predicted"/>
<feature type="chain" id="PRO_5009523872" description="Lipoprotein" evidence="1">
    <location>
        <begin position="27"/>
        <end position="149"/>
    </location>
</feature>
<dbReference type="STRING" id="1798491.A3C87_02785"/>
<dbReference type="Proteomes" id="UP000176511">
    <property type="component" value="Unassembled WGS sequence"/>
</dbReference>
<evidence type="ECO:0000313" key="2">
    <source>
        <dbReference type="EMBL" id="OGG61547.1"/>
    </source>
</evidence>
<name>A0A1F6DJQ4_9BACT</name>
<protein>
    <recommendedName>
        <fullName evidence="4">Lipoprotein</fullName>
    </recommendedName>
</protein>
<organism evidence="2 3">
    <name type="scientific">Candidatus Kaiserbacteria bacterium RIFCSPHIGHO2_02_FULL_49_34</name>
    <dbReference type="NCBI Taxonomy" id="1798491"/>
    <lineage>
        <taxon>Bacteria</taxon>
        <taxon>Candidatus Kaiseribacteriota</taxon>
    </lineage>
</organism>
<reference evidence="2 3" key="1">
    <citation type="journal article" date="2016" name="Nat. Commun.">
        <title>Thousands of microbial genomes shed light on interconnected biogeochemical processes in an aquifer system.</title>
        <authorList>
            <person name="Anantharaman K."/>
            <person name="Brown C.T."/>
            <person name="Hug L.A."/>
            <person name="Sharon I."/>
            <person name="Castelle C.J."/>
            <person name="Probst A.J."/>
            <person name="Thomas B.C."/>
            <person name="Singh A."/>
            <person name="Wilkins M.J."/>
            <person name="Karaoz U."/>
            <person name="Brodie E.L."/>
            <person name="Williams K.H."/>
            <person name="Hubbard S.S."/>
            <person name="Banfield J.F."/>
        </authorList>
    </citation>
    <scope>NUCLEOTIDE SEQUENCE [LARGE SCALE GENOMIC DNA]</scope>
</reference>